<reference evidence="3 4" key="2">
    <citation type="submission" date="2024-05" db="EMBL/GenBank/DDBJ databases">
        <authorList>
            <person name="Chen Y."/>
            <person name="Shah S."/>
            <person name="Dougan E. K."/>
            <person name="Thang M."/>
            <person name="Chan C."/>
        </authorList>
    </citation>
    <scope>NUCLEOTIDE SEQUENCE [LARGE SCALE GENOMIC DNA]</scope>
</reference>
<evidence type="ECO:0000313" key="4">
    <source>
        <dbReference type="Proteomes" id="UP001152797"/>
    </source>
</evidence>
<reference evidence="2" key="1">
    <citation type="submission" date="2022-10" db="EMBL/GenBank/DDBJ databases">
        <authorList>
            <person name="Chen Y."/>
            <person name="Dougan E. K."/>
            <person name="Chan C."/>
            <person name="Rhodes N."/>
            <person name="Thang M."/>
        </authorList>
    </citation>
    <scope>NUCLEOTIDE SEQUENCE</scope>
</reference>
<gene>
    <name evidence="2" type="ORF">C1SCF055_LOCUS36642</name>
</gene>
<feature type="non-terminal residue" evidence="2">
    <location>
        <position position="1502"/>
    </location>
</feature>
<dbReference type="Proteomes" id="UP001152797">
    <property type="component" value="Unassembled WGS sequence"/>
</dbReference>
<dbReference type="InterPro" id="IPR029063">
    <property type="entry name" value="SAM-dependent_MTases_sf"/>
</dbReference>
<feature type="region of interest" description="Disordered" evidence="1">
    <location>
        <begin position="318"/>
        <end position="393"/>
    </location>
</feature>
<dbReference type="EMBL" id="CAMXCT020005117">
    <property type="protein sequence ID" value="CAL1164859.1"/>
    <property type="molecule type" value="Genomic_DNA"/>
</dbReference>
<keyword evidence="4" id="KW-1185">Reference proteome</keyword>
<dbReference type="EMBL" id="CAMXCT030005117">
    <property type="protein sequence ID" value="CAL4798796.1"/>
    <property type="molecule type" value="Genomic_DNA"/>
</dbReference>
<accession>A0A9P1DJI9</accession>
<dbReference type="OrthoDB" id="447386at2759"/>
<dbReference type="InterPro" id="IPR052055">
    <property type="entry name" value="Hepadnavirus_pol/RT"/>
</dbReference>
<feature type="region of interest" description="Disordered" evidence="1">
    <location>
        <begin position="631"/>
        <end position="659"/>
    </location>
</feature>
<comment type="caution">
    <text evidence="2">The sequence shown here is derived from an EMBL/GenBank/DDBJ whole genome shotgun (WGS) entry which is preliminary data.</text>
</comment>
<sequence length="1502" mass="168166">MATTPAALSLQDIARDAAAGATIIEYMELRGIKTSATLALISKDEQDLENTLVQPLLQGWPRADGTTLSVPDSDKPIARAVIMHMWMMAQQNYWAISQAAIRPLQAATPTATTPSASTATEDKVPKALAPGRWAKLIQEYQSQQIGNEDRIFPTQEVLGAEAIIARVLHEHEVSKMYTPVQLGEIISIRTFQANGEPNPLAKKDRSVTKLTLTGEQLVATPEEPWQPRSVLAILDGLSSIKWCYILCKLGSEQAIHAFFDWLVRLVRSRPNKTDQMAQFWMSTSWKLALDMRAGKTFVESTTTLMKDYDAFSECMSREPTQTLKRTQTPPPTPKNEQKGYGKGNTKSGKNARTNPYGRTQKPWGTPNSDRADQKAQWPTSQRTDDKNWSKESWSSDWRQKIAERVILLSCFDGIGSSALALAELVDGIDLHLSWEVDPDCLAILHKHHPEAQARGNFLEDDPQAVADAIIQHDPTGKQIVLFLAAPPCPDFSRIRDDAPGSAGAEGQKFTAYCDFVADIESRIPHRRVGHLTENVVMEKGEADFFAKKLKGNTVMADAQDFGLISRPRLWWTRVDWSHIKASPVTGQRLQWGKSHKFYKLQQDVKHQEEQDLDMDGMSLHPDVASHKTRIPCLTTPAPCEGGRPPPKRMRGTIPPDQKMRWLNDNRTYAPWQYSEEAMVLSTKGELHVPSAKLKEQLHQLPPNYTEADGVAERSRHRLLGNGWHIGTARFMLMLVLQMILTISAEDIPTSPRRSALQMMLEVVERFPPAVGPGHWNCEPVCVPQAGSMWEHWEMACGAIHPLAHRPQIEPGWSQCLEVQQLIGGSLNKLRHEIVNEIQELADERSEATRAWWQQLPAHIANVYYSQEHDQISQIPLLIDLLHQTGMPQLPALAHDLQHGFAVTGTLNPGAGWLPRADQRYEFPVKELQEEVRKGRMSGPYTSPSWWPMSSIGMDDRQMLQLPNEEVAFSFCFSVRQTDKVRRCEDFRRSGHNSTIVAYDVPHHHDIRAFTALALCQEQTDVPPKIWAQDLNGAYRQFPVQNPDDCFCVLMTPRGPLVLRHHALMFGATSSVWNFNRAADSLVFLSRRLLACTVGHYVDDFIGIEASSLVVSGYDQFTRLMRVLGFRMKEAKALPPATTQKVLGVNMTLTEDEVILAPHPTRCDKMIKIIQEAIQSNALSPDNAHRMAGKLTFLTSTLFGQLGRAALQPIYARAHGASRANHSDALNGPLAASLRTLATLLTEISPRTIPRTCQQPAIVIYTDAYFVLNDKQYSLSDADSVTTWNKKACPYMENGWGYVIHHQGQTRFGAGRVPPWLIQKFCTRKAYIYFLEVLAQLIAFLACRDIESNLVISFIDNSSGFFALKKGYCKDEAICNLIAITWRLIAMKGWNLHLEWVASQLNISDKVSRQTFEEMYQIGAKQDSVYTEALFTCLKHAAADHNYTYGPALQDIMAISVLHTQHGHTGKAGDLAPVWHNGNARCRGLQTAETGSTAKPGQKGVSA</sequence>
<proteinExistence type="predicted"/>
<feature type="compositionally biased region" description="Polar residues" evidence="1">
    <location>
        <begin position="318"/>
        <end position="327"/>
    </location>
</feature>
<dbReference type="SUPFAM" id="SSF53335">
    <property type="entry name" value="S-adenosyl-L-methionine-dependent methyltransferases"/>
    <property type="match status" value="1"/>
</dbReference>
<evidence type="ECO:0000313" key="3">
    <source>
        <dbReference type="EMBL" id="CAL4798796.1"/>
    </source>
</evidence>
<feature type="compositionally biased region" description="Polar residues" evidence="1">
    <location>
        <begin position="344"/>
        <end position="357"/>
    </location>
</feature>
<dbReference type="Gene3D" id="3.40.50.150">
    <property type="entry name" value="Vaccinia Virus protein VP39"/>
    <property type="match status" value="1"/>
</dbReference>
<name>A0A9P1DJI9_9DINO</name>
<evidence type="ECO:0000313" key="2">
    <source>
        <dbReference type="EMBL" id="CAI4011484.1"/>
    </source>
</evidence>
<dbReference type="PANTHER" id="PTHR33050">
    <property type="entry name" value="REVERSE TRANSCRIPTASE DOMAIN-CONTAINING PROTEIN"/>
    <property type="match status" value="1"/>
</dbReference>
<organism evidence="2">
    <name type="scientific">Cladocopium goreaui</name>
    <dbReference type="NCBI Taxonomy" id="2562237"/>
    <lineage>
        <taxon>Eukaryota</taxon>
        <taxon>Sar</taxon>
        <taxon>Alveolata</taxon>
        <taxon>Dinophyceae</taxon>
        <taxon>Suessiales</taxon>
        <taxon>Symbiodiniaceae</taxon>
        <taxon>Cladocopium</taxon>
    </lineage>
</organism>
<dbReference type="PANTHER" id="PTHR33050:SF7">
    <property type="entry name" value="RIBONUCLEASE H"/>
    <property type="match status" value="1"/>
</dbReference>
<protein>
    <submittedName>
        <fullName evidence="3">Protein NLRC3</fullName>
    </submittedName>
</protein>
<dbReference type="EMBL" id="CAMXCT010005117">
    <property type="protein sequence ID" value="CAI4011484.1"/>
    <property type="molecule type" value="Genomic_DNA"/>
</dbReference>
<evidence type="ECO:0000256" key="1">
    <source>
        <dbReference type="SAM" id="MobiDB-lite"/>
    </source>
</evidence>